<dbReference type="Proteomes" id="UP000567179">
    <property type="component" value="Unassembled WGS sequence"/>
</dbReference>
<evidence type="ECO:0000256" key="4">
    <source>
        <dbReference type="ARBA" id="ARBA00023136"/>
    </source>
</evidence>
<organism evidence="6 7">
    <name type="scientific">Psilocybe cf. subviscida</name>
    <dbReference type="NCBI Taxonomy" id="2480587"/>
    <lineage>
        <taxon>Eukaryota</taxon>
        <taxon>Fungi</taxon>
        <taxon>Dikarya</taxon>
        <taxon>Basidiomycota</taxon>
        <taxon>Agaricomycotina</taxon>
        <taxon>Agaricomycetes</taxon>
        <taxon>Agaricomycetidae</taxon>
        <taxon>Agaricales</taxon>
        <taxon>Agaricineae</taxon>
        <taxon>Strophariaceae</taxon>
        <taxon>Psilocybe</taxon>
    </lineage>
</organism>
<evidence type="ECO:0000256" key="5">
    <source>
        <dbReference type="SAM" id="Phobius"/>
    </source>
</evidence>
<dbReference type="OrthoDB" id="5563033at2759"/>
<evidence type="ECO:0000256" key="1">
    <source>
        <dbReference type="ARBA" id="ARBA00004370"/>
    </source>
</evidence>
<keyword evidence="3 5" id="KW-1133">Transmembrane helix</keyword>
<evidence type="ECO:0000256" key="3">
    <source>
        <dbReference type="ARBA" id="ARBA00022989"/>
    </source>
</evidence>
<dbReference type="PANTHER" id="PTHR13259">
    <property type="entry name" value="BLADDER CANCER 10 KD PROTEIN HOMOLOG"/>
    <property type="match status" value="1"/>
</dbReference>
<sequence>MWCTRWYLPLLLLPLPIAPPYFLVLFLFSLTLHAKPCFYCIVLLTTLLISSCYWQPFPIDSPLSVPWSENITTFAEALNTTLAANYTKPLPSRMRVLDRCWCDLSSGKFFEPFNISGWEYGSVQRMKKDLERAEGSTGQLPIQMANSTSRTPDVGTVTESPLQHATVGPDAWLRYQWQRWFSRPNRTEASSSNPQHSLAEAGLADSTDVTLATAILDSQPLPTESVSTSSTPFKWLRSEYDLQPYGLGMVIDLRWS</sequence>
<protein>
    <submittedName>
        <fullName evidence="6">Uncharacterized protein</fullName>
    </submittedName>
</protein>
<dbReference type="AlphaFoldDB" id="A0A8H5AVW4"/>
<comment type="caution">
    <text evidence="6">The sequence shown here is derived from an EMBL/GenBank/DDBJ whole genome shotgun (WGS) entry which is preliminary data.</text>
</comment>
<feature type="transmembrane region" description="Helical" evidence="5">
    <location>
        <begin position="37"/>
        <end position="56"/>
    </location>
</feature>
<evidence type="ECO:0000313" key="6">
    <source>
        <dbReference type="EMBL" id="KAF5311880.1"/>
    </source>
</evidence>
<name>A0A8H5AVW4_9AGAR</name>
<comment type="subcellular location">
    <subcellularLocation>
        <location evidence="1">Membrane</location>
    </subcellularLocation>
</comment>
<feature type="transmembrane region" description="Helical" evidence="5">
    <location>
        <begin position="6"/>
        <end position="30"/>
    </location>
</feature>
<keyword evidence="2 5" id="KW-0812">Transmembrane</keyword>
<evidence type="ECO:0000313" key="7">
    <source>
        <dbReference type="Proteomes" id="UP000567179"/>
    </source>
</evidence>
<reference evidence="6 7" key="1">
    <citation type="journal article" date="2020" name="ISME J.">
        <title>Uncovering the hidden diversity of litter-decomposition mechanisms in mushroom-forming fungi.</title>
        <authorList>
            <person name="Floudas D."/>
            <person name="Bentzer J."/>
            <person name="Ahren D."/>
            <person name="Johansson T."/>
            <person name="Persson P."/>
            <person name="Tunlid A."/>
        </authorList>
    </citation>
    <scope>NUCLEOTIDE SEQUENCE [LARGE SCALE GENOMIC DNA]</scope>
    <source>
        <strain evidence="6 7">CBS 101986</strain>
    </source>
</reference>
<gene>
    <name evidence="6" type="ORF">D9619_003088</name>
</gene>
<proteinExistence type="predicted"/>
<dbReference type="GO" id="GO:0016020">
    <property type="term" value="C:membrane"/>
    <property type="evidence" value="ECO:0007669"/>
    <property type="project" value="UniProtKB-SubCell"/>
</dbReference>
<dbReference type="EMBL" id="JAACJJ010000056">
    <property type="protein sequence ID" value="KAF5311880.1"/>
    <property type="molecule type" value="Genomic_DNA"/>
</dbReference>
<evidence type="ECO:0000256" key="2">
    <source>
        <dbReference type="ARBA" id="ARBA00022692"/>
    </source>
</evidence>
<dbReference type="InterPro" id="IPR009598">
    <property type="entry name" value="BCALP"/>
</dbReference>
<accession>A0A8H5AVW4</accession>
<dbReference type="PANTHER" id="PTHR13259:SF1">
    <property type="entry name" value="BLADDER CANCER-ASSOCIATED PROTEIN"/>
    <property type="match status" value="1"/>
</dbReference>
<dbReference type="Pfam" id="PF06726">
    <property type="entry name" value="BC10"/>
    <property type="match status" value="1"/>
</dbReference>
<dbReference type="SMART" id="SM01396">
    <property type="entry name" value="BC10"/>
    <property type="match status" value="1"/>
</dbReference>
<keyword evidence="7" id="KW-1185">Reference proteome</keyword>
<keyword evidence="4 5" id="KW-0472">Membrane</keyword>